<reference evidence="2 3" key="1">
    <citation type="journal article" date="2016" name="BMC Genomics">
        <title>Comparative genomic and transcriptomic analyses of the Fuzhuan brick tea-fermentation fungus Aspergillus cristatus.</title>
        <authorList>
            <person name="Ge Y."/>
            <person name="Wang Y."/>
            <person name="Liu Y."/>
            <person name="Tan Y."/>
            <person name="Ren X."/>
            <person name="Zhang X."/>
            <person name="Hyde K.D."/>
            <person name="Liu Y."/>
            <person name="Liu Z."/>
        </authorList>
    </citation>
    <scope>NUCLEOTIDE SEQUENCE [LARGE SCALE GENOMIC DNA]</scope>
    <source>
        <strain evidence="2 3">GZAAS20.1005</strain>
    </source>
</reference>
<comment type="caution">
    <text evidence="2">The sequence shown here is derived from an EMBL/GenBank/DDBJ whole genome shotgun (WGS) entry which is preliminary data.</text>
</comment>
<keyword evidence="3" id="KW-1185">Reference proteome</keyword>
<name>A0A1E3BAY4_ASPCR</name>
<dbReference type="Proteomes" id="UP000094569">
    <property type="component" value="Unassembled WGS sequence"/>
</dbReference>
<feature type="compositionally biased region" description="Polar residues" evidence="1">
    <location>
        <begin position="253"/>
        <end position="264"/>
    </location>
</feature>
<sequence length="296" mass="32897">MANRKFTLKAVLVPDTSDEFSYHIKNYGVLQRTQITGHDRTEAITVTGELADVVHGHMGDDGSKRCTLIVFDWWIDGHNENKRFKHVQIRATFKSEAGGAWYDPQVIGMAPRGTFSMLQSKHPVNGHLNVGLSSQTPPALGSFGFTLGYESTTSTERQDFIKIIGRIRVGSDSKGSGTRPNEVQWDVDENALMKSGLPSYFRTAVLLERNDDSRFIAQFSIETKADMLTELASQVRELMGRNPKDEPVIFDPEQQSTSSAISPSNMESWKNKLLELCTFTPHTGKVAQTGEGVPET</sequence>
<evidence type="ECO:0000313" key="2">
    <source>
        <dbReference type="EMBL" id="ODM18140.1"/>
    </source>
</evidence>
<evidence type="ECO:0000256" key="1">
    <source>
        <dbReference type="SAM" id="MobiDB-lite"/>
    </source>
</evidence>
<dbReference type="AlphaFoldDB" id="A0A1E3BAY4"/>
<dbReference type="STRING" id="573508.A0A1E3BAY4"/>
<gene>
    <name evidence="2" type="ORF">SI65_06011</name>
</gene>
<dbReference type="VEuPathDB" id="FungiDB:SI65_06011"/>
<evidence type="ECO:0000313" key="3">
    <source>
        <dbReference type="Proteomes" id="UP000094569"/>
    </source>
</evidence>
<feature type="region of interest" description="Disordered" evidence="1">
    <location>
        <begin position="245"/>
        <end position="264"/>
    </location>
</feature>
<dbReference type="OrthoDB" id="3796612at2759"/>
<dbReference type="EMBL" id="JXNT01000006">
    <property type="protein sequence ID" value="ODM18140.1"/>
    <property type="molecule type" value="Genomic_DNA"/>
</dbReference>
<proteinExistence type="predicted"/>
<organism evidence="2 3">
    <name type="scientific">Aspergillus cristatus</name>
    <name type="common">Chinese Fuzhuan brick tea-fermentation fungus</name>
    <name type="synonym">Eurotium cristatum</name>
    <dbReference type="NCBI Taxonomy" id="573508"/>
    <lineage>
        <taxon>Eukaryota</taxon>
        <taxon>Fungi</taxon>
        <taxon>Dikarya</taxon>
        <taxon>Ascomycota</taxon>
        <taxon>Pezizomycotina</taxon>
        <taxon>Eurotiomycetes</taxon>
        <taxon>Eurotiomycetidae</taxon>
        <taxon>Eurotiales</taxon>
        <taxon>Aspergillaceae</taxon>
        <taxon>Aspergillus</taxon>
        <taxon>Aspergillus subgen. Aspergillus</taxon>
    </lineage>
</organism>
<accession>A0A1E3BAY4</accession>
<protein>
    <submittedName>
        <fullName evidence="2">Uncharacterized protein</fullName>
    </submittedName>
</protein>